<protein>
    <submittedName>
        <fullName evidence="3">Uncharacterized protein</fullName>
    </submittedName>
</protein>
<gene>
    <name evidence="3" type="ORF">ZT1E4_G72</name>
</gene>
<name>A0A2H1FJ78_ZYMTR</name>
<feature type="transmembrane region" description="Helical" evidence="2">
    <location>
        <begin position="79"/>
        <end position="106"/>
    </location>
</feature>
<dbReference type="Proteomes" id="UP000245764">
    <property type="component" value="Chromosome 1"/>
</dbReference>
<dbReference type="AlphaFoldDB" id="A0A2H1FJ78"/>
<keyword evidence="2" id="KW-1133">Transmembrane helix</keyword>
<dbReference type="EMBL" id="LT854253">
    <property type="protein sequence ID" value="SMR41294.1"/>
    <property type="molecule type" value="Genomic_DNA"/>
</dbReference>
<evidence type="ECO:0000256" key="1">
    <source>
        <dbReference type="SAM" id="MobiDB-lite"/>
    </source>
</evidence>
<keyword evidence="2" id="KW-0812">Transmembrane</keyword>
<evidence type="ECO:0000313" key="3">
    <source>
        <dbReference type="EMBL" id="SMR41294.1"/>
    </source>
</evidence>
<keyword evidence="2" id="KW-0472">Membrane</keyword>
<feature type="region of interest" description="Disordered" evidence="1">
    <location>
        <begin position="147"/>
        <end position="173"/>
    </location>
</feature>
<evidence type="ECO:0000313" key="4">
    <source>
        <dbReference type="Proteomes" id="UP000245764"/>
    </source>
</evidence>
<feature type="transmembrane region" description="Helical" evidence="2">
    <location>
        <begin position="28"/>
        <end position="44"/>
    </location>
</feature>
<evidence type="ECO:0000256" key="2">
    <source>
        <dbReference type="SAM" id="Phobius"/>
    </source>
</evidence>
<accession>A0A2H1FJ78</accession>
<sequence>MPLEAATFRCTPDFRMVSTARFVDTRDALIIVNFLFLDFLLLLFNNGPTIAYIKYQLKAIFYHILRSVLSLSRQNLPRIAIVAFFIMHKYLHVLLLCLLASALALARPAATAPSITTNLSTATETATRTVIDLVACPANFPAPALHSAPTSPATCTSTSTDGTQHHANDRQTQPLVITFDPELRSSIIDLSLDIRSFHANAEPS</sequence>
<feature type="compositionally biased region" description="Low complexity" evidence="1">
    <location>
        <begin position="147"/>
        <end position="160"/>
    </location>
</feature>
<reference evidence="4" key="1">
    <citation type="submission" date="2017-05" db="EMBL/GenBank/DDBJ databases">
        <authorList>
            <person name="Song R."/>
            <person name="Chenine A.L."/>
            <person name="Ruprecht R.M."/>
        </authorList>
    </citation>
    <scope>NUCLEOTIDE SEQUENCE [LARGE SCALE GENOMIC DNA]</scope>
</reference>
<proteinExistence type="predicted"/>
<organism evidence="3 4">
    <name type="scientific">Zymoseptoria tritici ST99CH_1E4</name>
    <dbReference type="NCBI Taxonomy" id="1276532"/>
    <lineage>
        <taxon>Eukaryota</taxon>
        <taxon>Fungi</taxon>
        <taxon>Dikarya</taxon>
        <taxon>Ascomycota</taxon>
        <taxon>Pezizomycotina</taxon>
        <taxon>Dothideomycetes</taxon>
        <taxon>Dothideomycetidae</taxon>
        <taxon>Mycosphaerellales</taxon>
        <taxon>Mycosphaerellaceae</taxon>
        <taxon>Zymoseptoria</taxon>
    </lineage>
</organism>